<dbReference type="Proteomes" id="UP001273589">
    <property type="component" value="Unassembled WGS sequence"/>
</dbReference>
<dbReference type="InterPro" id="IPR000792">
    <property type="entry name" value="Tscrpt_reg_LuxR_C"/>
</dbReference>
<dbReference type="Gene3D" id="1.10.10.10">
    <property type="entry name" value="Winged helix-like DNA-binding domain superfamily/Winged helix DNA-binding domain"/>
    <property type="match status" value="1"/>
</dbReference>
<dbReference type="InterPro" id="IPR051797">
    <property type="entry name" value="TrmB-like"/>
</dbReference>
<dbReference type="AlphaFoldDB" id="A0AAJ2PUQ6"/>
<dbReference type="RefSeq" id="WP_234441354.1">
    <property type="nucleotide sequence ID" value="NZ_JARAWN010000233.1"/>
</dbReference>
<dbReference type="GO" id="GO:0003677">
    <property type="term" value="F:DNA binding"/>
    <property type="evidence" value="ECO:0007669"/>
    <property type="project" value="InterPro"/>
</dbReference>
<name>A0AAJ2PUQ6_9ACTN</name>
<dbReference type="GO" id="GO:0006355">
    <property type="term" value="P:regulation of DNA-templated transcription"/>
    <property type="evidence" value="ECO:0007669"/>
    <property type="project" value="InterPro"/>
</dbReference>
<evidence type="ECO:0000313" key="2">
    <source>
        <dbReference type="EMBL" id="MDX3133797.1"/>
    </source>
</evidence>
<feature type="domain" description="HTH luxR-type" evidence="1">
    <location>
        <begin position="264"/>
        <end position="329"/>
    </location>
</feature>
<sequence>MKGPTVLGAFLESDTEAVRVYRSLLTNPSWTLQDVQRHTGLAEEDVRAAVRRLADLSLLSPVTDSTFLPMNPETVFSPVLRRLEAELDAQRAYLTKHQATVAELATEYAALGLRHTAGADHLVGVDAVRSGLEQLARDAVHEVCTFTPGGAVSAAGLESARPLDEESFGRGVRMRSVYLDSVRNDQATSEYAAWLTSKGGQVRTVPALPMRMIICDREVAVVPVNAEDSRQGALVVRYHGVVRALAELFELVWAQGVPLGEETRPSAEHEASDRDRVLLKLLSEGMTDQGIARKLGISVRTIRRLMSDLMKRLDAQSRFEAGAEAVRRGWL</sequence>
<dbReference type="SMART" id="SM00421">
    <property type="entry name" value="HTH_LUXR"/>
    <property type="match status" value="1"/>
</dbReference>
<dbReference type="PANTHER" id="PTHR34293:SF1">
    <property type="entry name" value="HTH-TYPE TRANSCRIPTIONAL REGULATOR TRMBL2"/>
    <property type="match status" value="1"/>
</dbReference>
<gene>
    <name evidence="2" type="ORF">PV367_29360</name>
</gene>
<comment type="caution">
    <text evidence="2">The sequence shown here is derived from an EMBL/GenBank/DDBJ whole genome shotgun (WGS) entry which is preliminary data.</text>
</comment>
<accession>A0AAJ2PUQ6</accession>
<evidence type="ECO:0000259" key="1">
    <source>
        <dbReference type="PROSITE" id="PS50043"/>
    </source>
</evidence>
<proteinExistence type="predicted"/>
<dbReference type="SUPFAM" id="SSF46894">
    <property type="entry name" value="C-terminal effector domain of the bipartite response regulators"/>
    <property type="match status" value="1"/>
</dbReference>
<protein>
    <submittedName>
        <fullName evidence="2">Helix-turn-helix domain-containing protein</fullName>
    </submittedName>
</protein>
<dbReference type="Pfam" id="PF00196">
    <property type="entry name" value="GerE"/>
    <property type="match status" value="1"/>
</dbReference>
<dbReference type="EMBL" id="JARAWN010000233">
    <property type="protein sequence ID" value="MDX3133797.1"/>
    <property type="molecule type" value="Genomic_DNA"/>
</dbReference>
<dbReference type="PRINTS" id="PR00038">
    <property type="entry name" value="HTHLUXR"/>
</dbReference>
<dbReference type="InterPro" id="IPR016032">
    <property type="entry name" value="Sig_transdc_resp-reg_C-effctor"/>
</dbReference>
<dbReference type="PROSITE" id="PS50043">
    <property type="entry name" value="HTH_LUXR_2"/>
    <property type="match status" value="1"/>
</dbReference>
<dbReference type="PANTHER" id="PTHR34293">
    <property type="entry name" value="HTH-TYPE TRANSCRIPTIONAL REGULATOR TRMBL2"/>
    <property type="match status" value="1"/>
</dbReference>
<organism evidence="2 3">
    <name type="scientific">Streptomyces europaeiscabiei</name>
    <dbReference type="NCBI Taxonomy" id="146819"/>
    <lineage>
        <taxon>Bacteria</taxon>
        <taxon>Bacillati</taxon>
        <taxon>Actinomycetota</taxon>
        <taxon>Actinomycetes</taxon>
        <taxon>Kitasatosporales</taxon>
        <taxon>Streptomycetaceae</taxon>
        <taxon>Streptomyces</taxon>
    </lineage>
</organism>
<dbReference type="InterPro" id="IPR036388">
    <property type="entry name" value="WH-like_DNA-bd_sf"/>
</dbReference>
<dbReference type="CDD" id="cd06170">
    <property type="entry name" value="LuxR_C_like"/>
    <property type="match status" value="1"/>
</dbReference>
<evidence type="ECO:0000313" key="3">
    <source>
        <dbReference type="Proteomes" id="UP001273589"/>
    </source>
</evidence>
<reference evidence="2" key="1">
    <citation type="journal article" date="2023" name="Microb. Genom.">
        <title>Mesoterricola silvestris gen. nov., sp. nov., Mesoterricola sediminis sp. nov., Geothrix oryzae sp. nov., Geothrix edaphica sp. nov., Geothrix rubra sp. nov., and Geothrix limicola sp. nov., six novel members of Acidobacteriota isolated from soils.</title>
        <authorList>
            <person name="Weisberg A.J."/>
            <person name="Pearce E."/>
            <person name="Kramer C.G."/>
            <person name="Chang J.H."/>
            <person name="Clarke C.R."/>
        </authorList>
    </citation>
    <scope>NUCLEOTIDE SEQUENCE</scope>
    <source>
        <strain evidence="2">ND06-05F</strain>
    </source>
</reference>